<evidence type="ECO:0008006" key="5">
    <source>
        <dbReference type="Google" id="ProtNLM"/>
    </source>
</evidence>
<gene>
    <name evidence="3" type="ORF">CDL15_Pgr004728</name>
</gene>
<dbReference type="AlphaFoldDB" id="A0A218W6H9"/>
<evidence type="ECO:0000313" key="3">
    <source>
        <dbReference type="EMBL" id="OWM68246.1"/>
    </source>
</evidence>
<organism evidence="3 4">
    <name type="scientific">Punica granatum</name>
    <name type="common">Pomegranate</name>
    <dbReference type="NCBI Taxonomy" id="22663"/>
    <lineage>
        <taxon>Eukaryota</taxon>
        <taxon>Viridiplantae</taxon>
        <taxon>Streptophyta</taxon>
        <taxon>Embryophyta</taxon>
        <taxon>Tracheophyta</taxon>
        <taxon>Spermatophyta</taxon>
        <taxon>Magnoliopsida</taxon>
        <taxon>eudicotyledons</taxon>
        <taxon>Gunneridae</taxon>
        <taxon>Pentapetalae</taxon>
        <taxon>rosids</taxon>
        <taxon>malvids</taxon>
        <taxon>Myrtales</taxon>
        <taxon>Lythraceae</taxon>
        <taxon>Punica</taxon>
    </lineage>
</organism>
<reference evidence="4" key="1">
    <citation type="journal article" date="2017" name="Plant J.">
        <title>The pomegranate (Punica granatum L.) genome and the genomics of punicalagin biosynthesis.</title>
        <authorList>
            <person name="Qin G."/>
            <person name="Xu C."/>
            <person name="Ming R."/>
            <person name="Tang H."/>
            <person name="Guyot R."/>
            <person name="Kramer E.M."/>
            <person name="Hu Y."/>
            <person name="Yi X."/>
            <person name="Qi Y."/>
            <person name="Xu X."/>
            <person name="Gao Z."/>
            <person name="Pan H."/>
            <person name="Jian J."/>
            <person name="Tian Y."/>
            <person name="Yue Z."/>
            <person name="Xu Y."/>
        </authorList>
    </citation>
    <scope>NUCLEOTIDE SEQUENCE [LARGE SCALE GENOMIC DNA]</scope>
    <source>
        <strain evidence="4">cv. Dabenzi</strain>
    </source>
</reference>
<name>A0A218W6H9_PUNGR</name>
<dbReference type="GO" id="GO:0016567">
    <property type="term" value="P:protein ubiquitination"/>
    <property type="evidence" value="ECO:0007669"/>
    <property type="project" value="UniProtKB-UniPathway"/>
</dbReference>
<dbReference type="Gene3D" id="3.30.710.10">
    <property type="entry name" value="Potassium Channel Kv1.1, Chain A"/>
    <property type="match status" value="1"/>
</dbReference>
<dbReference type="Proteomes" id="UP000197138">
    <property type="component" value="Unassembled WGS sequence"/>
</dbReference>
<evidence type="ECO:0000313" key="4">
    <source>
        <dbReference type="Proteomes" id="UP000197138"/>
    </source>
</evidence>
<dbReference type="EMBL" id="MTKT01005034">
    <property type="protein sequence ID" value="OWM68246.1"/>
    <property type="molecule type" value="Genomic_DNA"/>
</dbReference>
<dbReference type="UniPathway" id="UPA00143"/>
<proteinExistence type="predicted"/>
<evidence type="ECO:0000256" key="2">
    <source>
        <dbReference type="SAM" id="MobiDB-lite"/>
    </source>
</evidence>
<sequence>MPARKEKLRSKDPELEPPRKRKKAIRRNLLYRLPPIPQSSGLLQVLFLRVVDSSEIEAMPSLSSSFPTLALSGGSTGLYQSKPELNIVTIDVGGQIFQTTKQTLALAGPSSLLSDSDPSQLATVFGPPSKCADLSSSASVSHAITVNTLRRNFLSHFMGS</sequence>
<dbReference type="InterPro" id="IPR011333">
    <property type="entry name" value="SKP1/BTB/POZ_sf"/>
</dbReference>
<feature type="region of interest" description="Disordered" evidence="2">
    <location>
        <begin position="1"/>
        <end position="21"/>
    </location>
</feature>
<accession>A0A218W6H9</accession>
<comment type="caution">
    <text evidence="3">The sequence shown here is derived from an EMBL/GenBank/DDBJ whole genome shotgun (WGS) entry which is preliminary data.</text>
</comment>
<protein>
    <recommendedName>
        <fullName evidence="5">Potassium channel tetramerisation-type BTB domain-containing protein</fullName>
    </recommendedName>
</protein>
<comment type="pathway">
    <text evidence="1">Protein modification; protein ubiquitination.</text>
</comment>
<feature type="compositionally biased region" description="Basic and acidic residues" evidence="2">
    <location>
        <begin position="9"/>
        <end position="18"/>
    </location>
</feature>
<evidence type="ECO:0000256" key="1">
    <source>
        <dbReference type="ARBA" id="ARBA00004906"/>
    </source>
</evidence>